<dbReference type="InterPro" id="IPR015424">
    <property type="entry name" value="PyrdxlP-dep_Trfase"/>
</dbReference>
<feature type="compositionally biased region" description="Basic residues" evidence="3">
    <location>
        <begin position="1"/>
        <end position="12"/>
    </location>
</feature>
<dbReference type="EMBL" id="JAGMUV010000002">
    <property type="protein sequence ID" value="KAH7171503.1"/>
    <property type="molecule type" value="Genomic_DNA"/>
</dbReference>
<dbReference type="Gene3D" id="3.40.640.10">
    <property type="entry name" value="Type I PLP-dependent aspartate aminotransferase-like (Major domain)"/>
    <property type="match status" value="1"/>
</dbReference>
<evidence type="ECO:0000313" key="5">
    <source>
        <dbReference type="Proteomes" id="UP000738349"/>
    </source>
</evidence>
<dbReference type="OrthoDB" id="5419315at2759"/>
<evidence type="ECO:0000256" key="1">
    <source>
        <dbReference type="ARBA" id="ARBA00008954"/>
    </source>
</evidence>
<dbReference type="AlphaFoldDB" id="A0A9P9FSC6"/>
<keyword evidence="5" id="KW-1185">Reference proteome</keyword>
<dbReference type="Pfam" id="PF00202">
    <property type="entry name" value="Aminotran_3"/>
    <property type="match status" value="1"/>
</dbReference>
<gene>
    <name evidence="4" type="ORF">EDB81DRAFT_199659</name>
</gene>
<feature type="region of interest" description="Disordered" evidence="3">
    <location>
        <begin position="1"/>
        <end position="24"/>
    </location>
</feature>
<protein>
    <submittedName>
        <fullName evidence="4">Pyridoxal phosphate-dependent transferase</fullName>
    </submittedName>
</protein>
<dbReference type="InterPro" id="IPR015422">
    <property type="entry name" value="PyrdxlP-dep_Trfase_small"/>
</dbReference>
<sequence length="223" mass="23638">MASSGIHRRRPSQKCPPPSQSQAGRTILDTTCGAAVVCIGYDNLRVKQAMVDQIDKFSYCNSMFFSHPVGEALTAKLVGGTGGVMLRAYIMPSGSEAMEAAMNGTSILHGSQPTNSPAKSTLLPTKALITTQHWVRSRWAAMSRGGVSVDMLLPNIARVSPCNAYRGLSPGQTVEQYVEQLADELDSKFQELGPTTVCAFVSEPVVGAAPGCVPAVPGYFKAT</sequence>
<comment type="caution">
    <text evidence="4">The sequence shown here is derived from an EMBL/GenBank/DDBJ whole genome shotgun (WGS) entry which is preliminary data.</text>
</comment>
<name>A0A9P9FSC6_9HYPO</name>
<keyword evidence="4" id="KW-0808">Transferase</keyword>
<evidence type="ECO:0000256" key="2">
    <source>
        <dbReference type="ARBA" id="ARBA00022898"/>
    </source>
</evidence>
<dbReference type="SUPFAM" id="SSF53383">
    <property type="entry name" value="PLP-dependent transferases"/>
    <property type="match status" value="1"/>
</dbReference>
<comment type="similarity">
    <text evidence="1">Belongs to the class-III pyridoxal-phosphate-dependent aminotransferase family.</text>
</comment>
<reference evidence="4" key="1">
    <citation type="journal article" date="2021" name="Nat. Commun.">
        <title>Genetic determinants of endophytism in the Arabidopsis root mycobiome.</title>
        <authorList>
            <person name="Mesny F."/>
            <person name="Miyauchi S."/>
            <person name="Thiergart T."/>
            <person name="Pickel B."/>
            <person name="Atanasova L."/>
            <person name="Karlsson M."/>
            <person name="Huettel B."/>
            <person name="Barry K.W."/>
            <person name="Haridas S."/>
            <person name="Chen C."/>
            <person name="Bauer D."/>
            <person name="Andreopoulos W."/>
            <person name="Pangilinan J."/>
            <person name="LaButti K."/>
            <person name="Riley R."/>
            <person name="Lipzen A."/>
            <person name="Clum A."/>
            <person name="Drula E."/>
            <person name="Henrissat B."/>
            <person name="Kohler A."/>
            <person name="Grigoriev I.V."/>
            <person name="Martin F.M."/>
            <person name="Hacquard S."/>
        </authorList>
    </citation>
    <scope>NUCLEOTIDE SEQUENCE</scope>
    <source>
        <strain evidence="4">MPI-CAGE-AT-0147</strain>
    </source>
</reference>
<dbReference type="GO" id="GO:0030170">
    <property type="term" value="F:pyridoxal phosphate binding"/>
    <property type="evidence" value="ECO:0007669"/>
    <property type="project" value="InterPro"/>
</dbReference>
<dbReference type="GO" id="GO:0005829">
    <property type="term" value="C:cytosol"/>
    <property type="evidence" value="ECO:0007669"/>
    <property type="project" value="TreeGrafter"/>
</dbReference>
<dbReference type="Gene3D" id="3.90.1150.10">
    <property type="entry name" value="Aspartate Aminotransferase, domain 1"/>
    <property type="match status" value="1"/>
</dbReference>
<dbReference type="PANTHER" id="PTHR43094:SF1">
    <property type="entry name" value="AMINOTRANSFERASE CLASS-III"/>
    <property type="match status" value="1"/>
</dbReference>
<dbReference type="GO" id="GO:0008483">
    <property type="term" value="F:transaminase activity"/>
    <property type="evidence" value="ECO:0007669"/>
    <property type="project" value="InterPro"/>
</dbReference>
<accession>A0A9P9FSC6</accession>
<keyword evidence="2" id="KW-0663">Pyridoxal phosphate</keyword>
<dbReference type="InterPro" id="IPR015421">
    <property type="entry name" value="PyrdxlP-dep_Trfase_major"/>
</dbReference>
<evidence type="ECO:0000256" key="3">
    <source>
        <dbReference type="SAM" id="MobiDB-lite"/>
    </source>
</evidence>
<proteinExistence type="inferred from homology"/>
<dbReference type="PANTHER" id="PTHR43094">
    <property type="entry name" value="AMINOTRANSFERASE"/>
    <property type="match status" value="1"/>
</dbReference>
<evidence type="ECO:0000313" key="4">
    <source>
        <dbReference type="EMBL" id="KAH7171503.1"/>
    </source>
</evidence>
<organism evidence="4 5">
    <name type="scientific">Dactylonectria macrodidyma</name>
    <dbReference type="NCBI Taxonomy" id="307937"/>
    <lineage>
        <taxon>Eukaryota</taxon>
        <taxon>Fungi</taxon>
        <taxon>Dikarya</taxon>
        <taxon>Ascomycota</taxon>
        <taxon>Pezizomycotina</taxon>
        <taxon>Sordariomycetes</taxon>
        <taxon>Hypocreomycetidae</taxon>
        <taxon>Hypocreales</taxon>
        <taxon>Nectriaceae</taxon>
        <taxon>Dactylonectria</taxon>
    </lineage>
</organism>
<dbReference type="Proteomes" id="UP000738349">
    <property type="component" value="Unassembled WGS sequence"/>
</dbReference>
<dbReference type="InterPro" id="IPR005814">
    <property type="entry name" value="Aminotrans_3"/>
</dbReference>